<dbReference type="InterPro" id="IPR012373">
    <property type="entry name" value="Ferrdict_sens_TM"/>
</dbReference>
<dbReference type="Pfam" id="PF04773">
    <property type="entry name" value="FecR"/>
    <property type="match status" value="1"/>
</dbReference>
<keyword evidence="1" id="KW-0812">Transmembrane</keyword>
<evidence type="ECO:0000256" key="1">
    <source>
        <dbReference type="SAM" id="Phobius"/>
    </source>
</evidence>
<proteinExistence type="predicted"/>
<keyword evidence="1" id="KW-1133">Transmembrane helix</keyword>
<feature type="transmembrane region" description="Helical" evidence="1">
    <location>
        <begin position="68"/>
        <end position="87"/>
    </location>
</feature>
<dbReference type="RefSeq" id="WP_190312663.1">
    <property type="nucleotide sequence ID" value="NZ_JACNYL010000001.1"/>
</dbReference>
<accession>A0ABR7XPZ3</accession>
<evidence type="ECO:0000313" key="4">
    <source>
        <dbReference type="EMBL" id="MBD1420937.1"/>
    </source>
</evidence>
<name>A0ABR7XPZ3_9SPHI</name>
<evidence type="ECO:0000259" key="3">
    <source>
        <dbReference type="Pfam" id="PF16344"/>
    </source>
</evidence>
<keyword evidence="1" id="KW-0472">Membrane</keyword>
<dbReference type="Pfam" id="PF16344">
    <property type="entry name" value="FecR_C"/>
    <property type="match status" value="1"/>
</dbReference>
<dbReference type="Gene3D" id="2.60.120.1440">
    <property type="match status" value="1"/>
</dbReference>
<dbReference type="EMBL" id="JACNYL010000001">
    <property type="protein sequence ID" value="MBD1420937.1"/>
    <property type="molecule type" value="Genomic_DNA"/>
</dbReference>
<protein>
    <submittedName>
        <fullName evidence="4">DUF4974 domain-containing protein</fullName>
    </submittedName>
</protein>
<dbReference type="PANTHER" id="PTHR30273:SF2">
    <property type="entry name" value="PROTEIN FECR"/>
    <property type="match status" value="1"/>
</dbReference>
<organism evidence="4 5">
    <name type="scientific">Sphingobacterium chuzhouense</name>
    <dbReference type="NCBI Taxonomy" id="1742264"/>
    <lineage>
        <taxon>Bacteria</taxon>
        <taxon>Pseudomonadati</taxon>
        <taxon>Bacteroidota</taxon>
        <taxon>Sphingobacteriia</taxon>
        <taxon>Sphingobacteriales</taxon>
        <taxon>Sphingobacteriaceae</taxon>
        <taxon>Sphingobacterium</taxon>
    </lineage>
</organism>
<comment type="caution">
    <text evidence="4">The sequence shown here is derived from an EMBL/GenBank/DDBJ whole genome shotgun (WGS) entry which is preliminary data.</text>
</comment>
<reference evidence="4 5" key="1">
    <citation type="submission" date="2020-08" db="EMBL/GenBank/DDBJ databases">
        <title>Sphingobacterium sp. DN00404 isolated from aquaculture water.</title>
        <authorList>
            <person name="Zhang M."/>
        </authorList>
    </citation>
    <scope>NUCLEOTIDE SEQUENCE [LARGE SCALE GENOMIC DNA]</scope>
    <source>
        <strain evidence="4 5">KCTC 42746</strain>
    </source>
</reference>
<sequence length="394" mass="44583">MKRAEELIEKYNSGTATPKEKAIVESWYLKYKTPPSDLKPADLLEEHRLGLEKLQQALREKKVIKFKLPISIAACLLLFLGIGWFVMNSEEKMNEEQFVSNFLPETNAVILTLADGKKVTISENNIGEIVTEDHFSISQTVDGQLVYTVIDDGNEKVSVSDAYNTIETPKGHQYKLILPDGSHVFLSSASQLRYPVRFSEKERRVELIGQAHFEIVPAYSTPKTSSSSRSNGIPFVVKAGNQEVEVLGTQFSVNAYEDDDIIETALIEGAVKVSIAGTGNEVLLKPGQKAINGEQGAKLRVEEFDVADLKAWKEGYFIFNNENIKDIMKKLARWYGFEVEYMGNMTDVAFQGNYLRTRDVKHLLKTMEMANSLQFEIIDKNNERRIIVKRKNQE</sequence>
<evidence type="ECO:0000313" key="5">
    <source>
        <dbReference type="Proteomes" id="UP000651112"/>
    </source>
</evidence>
<keyword evidence="5" id="KW-1185">Reference proteome</keyword>
<feature type="domain" description="Protein FecR C-terminal" evidence="3">
    <location>
        <begin position="316"/>
        <end position="380"/>
    </location>
</feature>
<feature type="domain" description="FecR protein" evidence="2">
    <location>
        <begin position="165"/>
        <end position="272"/>
    </location>
</feature>
<dbReference type="Gene3D" id="3.55.50.30">
    <property type="match status" value="1"/>
</dbReference>
<dbReference type="InterPro" id="IPR032508">
    <property type="entry name" value="FecR_C"/>
</dbReference>
<dbReference type="InterPro" id="IPR006860">
    <property type="entry name" value="FecR"/>
</dbReference>
<gene>
    <name evidence="4" type="ORF">H8B21_05045</name>
</gene>
<dbReference type="PANTHER" id="PTHR30273">
    <property type="entry name" value="PERIPLASMIC SIGNAL SENSOR AND SIGMA FACTOR ACTIVATOR FECR-RELATED"/>
    <property type="match status" value="1"/>
</dbReference>
<evidence type="ECO:0000259" key="2">
    <source>
        <dbReference type="Pfam" id="PF04773"/>
    </source>
</evidence>
<dbReference type="Proteomes" id="UP000651112">
    <property type="component" value="Unassembled WGS sequence"/>
</dbReference>